<dbReference type="EMBL" id="HG670306">
    <property type="protein sequence ID" value="CDM84626.1"/>
    <property type="molecule type" value="Genomic_DNA"/>
</dbReference>
<evidence type="ECO:0000313" key="2">
    <source>
        <dbReference type="EMBL" id="CDM84626.1"/>
    </source>
</evidence>
<accession>A0A077S0X6</accession>
<organism evidence="2">
    <name type="scientific">Triticum aestivum</name>
    <name type="common">Wheat</name>
    <dbReference type="NCBI Taxonomy" id="4565"/>
    <lineage>
        <taxon>Eukaryota</taxon>
        <taxon>Viridiplantae</taxon>
        <taxon>Streptophyta</taxon>
        <taxon>Embryophyta</taxon>
        <taxon>Tracheophyta</taxon>
        <taxon>Spermatophyta</taxon>
        <taxon>Magnoliopsida</taxon>
        <taxon>Liliopsida</taxon>
        <taxon>Poales</taxon>
        <taxon>Poaceae</taxon>
        <taxon>BOP clade</taxon>
        <taxon>Pooideae</taxon>
        <taxon>Triticodae</taxon>
        <taxon>Triticeae</taxon>
        <taxon>Triticinae</taxon>
        <taxon>Triticum</taxon>
    </lineage>
</organism>
<reference evidence="2" key="1">
    <citation type="journal article" date="2014" name="Science">
        <title>Structural and functional partitioning of bread wheat chromosome 3B.</title>
        <authorList>
            <person name="Choulet F."/>
            <person name="Alberti A."/>
            <person name="Theil S."/>
            <person name="Glover N."/>
            <person name="Barbe V."/>
            <person name="Daron J."/>
            <person name="Pingault L."/>
            <person name="Sourdille P."/>
            <person name="Couloux A."/>
            <person name="Paux E."/>
            <person name="Leroy P."/>
            <person name="Mangenot S."/>
            <person name="Guilhot N."/>
            <person name="Le Gouis J."/>
            <person name="Balfourier F."/>
            <person name="Alaux M."/>
            <person name="Jamilloux V."/>
            <person name="Poulain J."/>
            <person name="Durand C."/>
            <person name="Bellec A."/>
            <person name="Gaspin C."/>
            <person name="Safar J."/>
            <person name="Dolezel J."/>
            <person name="Rogers J."/>
            <person name="Vandepoele K."/>
            <person name="Aury J.M."/>
            <person name="Mayer K."/>
            <person name="Berges H."/>
            <person name="Quesneville H."/>
            <person name="Wincker P."/>
            <person name="Feuillet C."/>
        </authorList>
    </citation>
    <scope>NUCLEOTIDE SEQUENCE</scope>
</reference>
<protein>
    <submittedName>
        <fullName evidence="2">Uncharacterized protein</fullName>
    </submittedName>
</protein>
<gene>
    <name evidence="2" type="ORF">TRAES_3BF027700250CFD_c1</name>
</gene>
<dbReference type="AlphaFoldDB" id="A0A077S0X6"/>
<proteinExistence type="predicted"/>
<feature type="region of interest" description="Disordered" evidence="1">
    <location>
        <begin position="104"/>
        <end position="155"/>
    </location>
</feature>
<feature type="compositionally biased region" description="Basic and acidic residues" evidence="1">
    <location>
        <begin position="142"/>
        <end position="155"/>
    </location>
</feature>
<evidence type="ECO:0000256" key="1">
    <source>
        <dbReference type="SAM" id="MobiDB-lite"/>
    </source>
</evidence>
<dbReference type="HOGENOM" id="CLU_1698708_0_0_1"/>
<sequence>MEVRCVAAELAGIYPELTGIRRRLSEEAAARRNLPPPVRIVVGSTSTAKARSSTGKAEQATGGLNQGGVAPKNGRGPGELTRPCRWGRGVGRGRRGACAAAGDAGLNRGWAGAPGSTRSGWAAPRRGKGEARRCRRRALSGLEDKGKKEKKEKGL</sequence>
<feature type="compositionally biased region" description="Polar residues" evidence="1">
    <location>
        <begin position="43"/>
        <end position="56"/>
    </location>
</feature>
<feature type="region of interest" description="Disordered" evidence="1">
    <location>
        <begin position="40"/>
        <end position="87"/>
    </location>
</feature>
<name>A0A077S0X6_WHEAT</name>